<dbReference type="Proteomes" id="UP000325211">
    <property type="component" value="Chromosome"/>
</dbReference>
<dbReference type="Gene3D" id="3.40.50.1820">
    <property type="entry name" value="alpha/beta hydrolase"/>
    <property type="match status" value="1"/>
</dbReference>
<accession>A0A5P2D321</accession>
<proteinExistence type="predicted"/>
<protein>
    <recommendedName>
        <fullName evidence="1">AB hydrolase-1 domain-containing protein</fullName>
    </recommendedName>
</protein>
<sequence>MTTALFIHGTGVREPGFSELYRRFSAELRAVAPEVRPAPHYWGGDLGATLGAGGLSVPYTDGRSRGGIDEAGQQADETELWAELYRNPLAELERAAAGGPAGVELPPSAPLPAERPRALLAALSGRPGGIADDPAGLTAPHLASAVAELSRSPLLGPAATAVPDDGELALLLARALVAAALAAALAEDDPVVPDGAARDAAVAALAERMGARPHGSDRGVGALLARPALRLASRQAVRRRRALTEAAHPAAADIMLYLARGEPLRRALRAAVAELEPPVVLVGHSLGGIIALDTLITSPLPQVALLVTVGSQGPFLYESGALPGLVHPEPLPDHVPDWLNLYDHRDLLGFIGAPLFPGRVTDIEVDNRQPFPASHSAYWTNPAVYRAIAKRLP</sequence>
<organism evidence="2 3">
    <name type="scientific">Streptomyces venezuelae</name>
    <dbReference type="NCBI Taxonomy" id="54571"/>
    <lineage>
        <taxon>Bacteria</taxon>
        <taxon>Bacillati</taxon>
        <taxon>Actinomycetota</taxon>
        <taxon>Actinomycetes</taxon>
        <taxon>Kitasatosporales</taxon>
        <taxon>Streptomycetaceae</taxon>
        <taxon>Streptomyces</taxon>
    </lineage>
</organism>
<dbReference type="GO" id="GO:0003824">
    <property type="term" value="F:catalytic activity"/>
    <property type="evidence" value="ECO:0007669"/>
    <property type="project" value="UniProtKB-ARBA"/>
</dbReference>
<dbReference type="RefSeq" id="WP_150206628.1">
    <property type="nucleotide sequence ID" value="NZ_CP029190.1"/>
</dbReference>
<dbReference type="Pfam" id="PF12697">
    <property type="entry name" value="Abhydrolase_6"/>
    <property type="match status" value="1"/>
</dbReference>
<evidence type="ECO:0000259" key="1">
    <source>
        <dbReference type="Pfam" id="PF12697"/>
    </source>
</evidence>
<evidence type="ECO:0000313" key="2">
    <source>
        <dbReference type="EMBL" id="QES47519.1"/>
    </source>
</evidence>
<dbReference type="AlphaFoldDB" id="A0A5P2D321"/>
<dbReference type="InterPro" id="IPR000073">
    <property type="entry name" value="AB_hydrolase_1"/>
</dbReference>
<dbReference type="InterPro" id="IPR029058">
    <property type="entry name" value="AB_hydrolase_fold"/>
</dbReference>
<dbReference type="SUPFAM" id="SSF53474">
    <property type="entry name" value="alpha/beta-Hydrolases"/>
    <property type="match status" value="1"/>
</dbReference>
<feature type="domain" description="AB hydrolase-1" evidence="1">
    <location>
        <begin position="266"/>
        <end position="379"/>
    </location>
</feature>
<dbReference type="EMBL" id="CP029190">
    <property type="protein sequence ID" value="QES47519.1"/>
    <property type="molecule type" value="Genomic_DNA"/>
</dbReference>
<gene>
    <name evidence="2" type="ORF">DEJ50_06445</name>
</gene>
<reference evidence="2 3" key="1">
    <citation type="submission" date="2018-05" db="EMBL/GenBank/DDBJ databases">
        <title>Streptomyces venezuelae.</title>
        <authorList>
            <person name="Kim W."/>
            <person name="Lee N."/>
            <person name="Cho B.-K."/>
        </authorList>
    </citation>
    <scope>NUCLEOTIDE SEQUENCE [LARGE SCALE GENOMIC DNA]</scope>
    <source>
        <strain evidence="2 3">ATCC 21782</strain>
    </source>
</reference>
<name>A0A5P2D321_STRVZ</name>
<dbReference type="OrthoDB" id="145361at2"/>
<evidence type="ECO:0000313" key="3">
    <source>
        <dbReference type="Proteomes" id="UP000325211"/>
    </source>
</evidence>